<dbReference type="EMBL" id="BGPR01006346">
    <property type="protein sequence ID" value="GBN18170.1"/>
    <property type="molecule type" value="Genomic_DNA"/>
</dbReference>
<dbReference type="Proteomes" id="UP000499080">
    <property type="component" value="Unassembled WGS sequence"/>
</dbReference>
<dbReference type="PANTHER" id="PTHR45913">
    <property type="entry name" value="EPM2A-INTERACTING PROTEIN 1"/>
    <property type="match status" value="1"/>
</dbReference>
<gene>
    <name evidence="1" type="primary">ZBED5_124</name>
    <name evidence="1" type="ORF">AVEN_49584_1</name>
</gene>
<protein>
    <submittedName>
        <fullName evidence="1">Zinc finger BED domain-containing protein 5</fullName>
    </submittedName>
</protein>
<accession>A0A4Y2LVN5</accession>
<keyword evidence="2" id="KW-1185">Reference proteome</keyword>
<sequence>MLESVKKAVMTVLKKRGYFSLHLDESTDVAGQANLLIFGSLEFNGNIEEEMLFCQVFPANTTGEEIFKCIDNCIKENEVDWSKYVGLTTDGAGAMSGIHTGLVTKVKTVAPLVQWSHCSIHIEALAVQGLDKCLTKTLEDAVKIGNCIKVRFENSRLFGVLCDEMGSEHKLLLFDSATSQKFKPRPDESEEDYIKEVKLSSNEEDSFVSKIGGIVNQISNRLSTGCSEMPFTNFKGTSDIQKLIAFEVEHGSETQRDAFEGFRVSDLRKGKGYTNEMYNTD</sequence>
<dbReference type="OrthoDB" id="6435379at2759"/>
<organism evidence="1 2">
    <name type="scientific">Araneus ventricosus</name>
    <name type="common">Orbweaver spider</name>
    <name type="synonym">Epeira ventricosa</name>
    <dbReference type="NCBI Taxonomy" id="182803"/>
    <lineage>
        <taxon>Eukaryota</taxon>
        <taxon>Metazoa</taxon>
        <taxon>Ecdysozoa</taxon>
        <taxon>Arthropoda</taxon>
        <taxon>Chelicerata</taxon>
        <taxon>Arachnida</taxon>
        <taxon>Araneae</taxon>
        <taxon>Araneomorphae</taxon>
        <taxon>Entelegynae</taxon>
        <taxon>Araneoidea</taxon>
        <taxon>Araneidae</taxon>
        <taxon>Araneus</taxon>
    </lineage>
</organism>
<comment type="caution">
    <text evidence="1">The sequence shown here is derived from an EMBL/GenBank/DDBJ whole genome shotgun (WGS) entry which is preliminary data.</text>
</comment>
<name>A0A4Y2LVN5_ARAVE</name>
<dbReference type="PANTHER" id="PTHR45913:SF19">
    <property type="entry name" value="LOW QUALITY PROTEIN: ZINC FINGER BED DOMAIN-CONTAINING PROTEIN 5-LIKE"/>
    <property type="match status" value="1"/>
</dbReference>
<evidence type="ECO:0000313" key="2">
    <source>
        <dbReference type="Proteomes" id="UP000499080"/>
    </source>
</evidence>
<proteinExistence type="predicted"/>
<evidence type="ECO:0000313" key="1">
    <source>
        <dbReference type="EMBL" id="GBN18170.1"/>
    </source>
</evidence>
<dbReference type="AlphaFoldDB" id="A0A4Y2LVN5"/>
<reference evidence="1 2" key="1">
    <citation type="journal article" date="2019" name="Sci. Rep.">
        <title>Orb-weaving spider Araneus ventricosus genome elucidates the spidroin gene catalogue.</title>
        <authorList>
            <person name="Kono N."/>
            <person name="Nakamura H."/>
            <person name="Ohtoshi R."/>
            <person name="Moran D.A.P."/>
            <person name="Shinohara A."/>
            <person name="Yoshida Y."/>
            <person name="Fujiwara M."/>
            <person name="Mori M."/>
            <person name="Tomita M."/>
            <person name="Arakawa K."/>
        </authorList>
    </citation>
    <scope>NUCLEOTIDE SEQUENCE [LARGE SCALE GENOMIC DNA]</scope>
</reference>